<accession>A0A0H3BUY2</accession>
<dbReference type="HOGENOM" id="CLU_3084541_0_0_6"/>
<reference evidence="1 2" key="1">
    <citation type="journal article" date="2011" name="J. Bacteriol.">
        <title>Comparative genomics of 28 Salmonella enterica isolates: evidence for CRISPR-mediated adaptive sublineage evolution.</title>
        <authorList>
            <person name="Fricke W.F."/>
            <person name="Mammel M.K."/>
            <person name="McDermott P.F."/>
            <person name="Tartera C."/>
            <person name="White D.G."/>
            <person name="Leclerc J.E."/>
            <person name="Ravel J."/>
            <person name="Cebula T.A."/>
        </authorList>
    </citation>
    <scope>NUCLEOTIDE SEQUENCE [LARGE SCALE GENOMIC DNA]</scope>
    <source>
        <strain evidence="1 2">SL254</strain>
    </source>
</reference>
<dbReference type="AlphaFoldDB" id="A0A0H3BUY2"/>
<sequence>MQEAKLHNNIPLKRHLVSKGCSYPLTFQFSVVGKIQDYAELERLFLRLNELI</sequence>
<dbReference type="KEGG" id="see:SNSL254_A1039"/>
<dbReference type="EMBL" id="CP001113">
    <property type="protein sequence ID" value="ACF64905.1"/>
    <property type="molecule type" value="Genomic_DNA"/>
</dbReference>
<dbReference type="Proteomes" id="UP000008824">
    <property type="component" value="Chromosome"/>
</dbReference>
<proteinExistence type="predicted"/>
<gene>
    <name evidence="1" type="ordered locus">SNSL254_A1039</name>
</gene>
<protein>
    <submittedName>
        <fullName evidence="1">Uncharacterized protein</fullName>
    </submittedName>
</protein>
<evidence type="ECO:0000313" key="2">
    <source>
        <dbReference type="Proteomes" id="UP000008824"/>
    </source>
</evidence>
<evidence type="ECO:0000313" key="1">
    <source>
        <dbReference type="EMBL" id="ACF64905.1"/>
    </source>
</evidence>
<name>A0A0H3BUY2_SALNS</name>
<organism evidence="1 2">
    <name type="scientific">Salmonella newport (strain SL254)</name>
    <dbReference type="NCBI Taxonomy" id="423368"/>
    <lineage>
        <taxon>Bacteria</taxon>
        <taxon>Pseudomonadati</taxon>
        <taxon>Pseudomonadota</taxon>
        <taxon>Gammaproteobacteria</taxon>
        <taxon>Enterobacterales</taxon>
        <taxon>Enterobacteriaceae</taxon>
        <taxon>Salmonella</taxon>
    </lineage>
</organism>